<dbReference type="HOGENOM" id="CLU_062771_0_0_11"/>
<accession>A0A087VTL2</accession>
<keyword evidence="1" id="KW-0472">Membrane</keyword>
<reference evidence="2 3" key="1">
    <citation type="journal article" date="2014" name="Appl. Environ. Microbiol.">
        <title>Genomic encyclopedia of type strains of the genus Bifidobacterium.</title>
        <authorList>
            <person name="Milani C."/>
            <person name="Lugli G.A."/>
            <person name="Duranti S."/>
            <person name="Turroni F."/>
            <person name="Bottacini F."/>
            <person name="Mangifesta M."/>
            <person name="Sanchez B."/>
            <person name="Viappiani A."/>
            <person name="Mancabelli L."/>
            <person name="Taminiau B."/>
            <person name="Delcenserie V."/>
            <person name="Barrangou R."/>
            <person name="Margolles A."/>
            <person name="van Sinderen D."/>
            <person name="Ventura M."/>
        </authorList>
    </citation>
    <scope>NUCLEOTIDE SEQUENCE [LARGE SCALE GENOMIC DNA]</scope>
    <source>
        <strain evidence="2 3">LMG 11587</strain>
    </source>
</reference>
<evidence type="ECO:0008006" key="4">
    <source>
        <dbReference type="Google" id="ProtNLM"/>
    </source>
</evidence>
<dbReference type="GeneID" id="91565872"/>
<dbReference type="AlphaFoldDB" id="A0A087VTL2"/>
<gene>
    <name evidence="2" type="ORF">BINDI_0382</name>
</gene>
<evidence type="ECO:0000256" key="1">
    <source>
        <dbReference type="SAM" id="Phobius"/>
    </source>
</evidence>
<dbReference type="Proteomes" id="UP000028569">
    <property type="component" value="Chromosome"/>
</dbReference>
<sequence>MGKTPGKRHTSSNLARTWKRMGTTRRVEAVAATVMALVLVVALVIVSLHFVSYRELVGRTREHQNEMARQYEFNPGRIITDQRFHDTTSMNAEDVQVFLDQKGADCTGDSCLRTMRVDTPSPDGDGLCDPYQGGKGQTAAQIIDGAARSCGISQKVLLTMLQKEQHLVTSKNPDPTQIRSAMGLSCPDDAACDARYAGFFNQVYGAAKRYRYYETHRSDYQFQTRAINQVRFSPEASCGASDVYIENDATALLYIYTPYQPNTAALAAGDGEGDSCSSYGNRNFVIIYDAWFGRADE</sequence>
<keyword evidence="1" id="KW-0812">Transmembrane</keyword>
<dbReference type="EMBL" id="CP006018">
    <property type="protein sequence ID" value="AIC91663.1"/>
    <property type="molecule type" value="Genomic_DNA"/>
</dbReference>
<organism evidence="2 3">
    <name type="scientific">Bifidobacterium [indicum] DSM 20214 = LMG 11587</name>
    <dbReference type="NCBI Taxonomy" id="1341694"/>
    <lineage>
        <taxon>Bacteria</taxon>
        <taxon>Bacillati</taxon>
        <taxon>Actinomycetota</taxon>
        <taxon>Actinomycetes</taxon>
        <taxon>Bifidobacteriales</taxon>
        <taxon>Bifidobacteriaceae</taxon>
        <taxon>Bifidobacterium</taxon>
    </lineage>
</organism>
<keyword evidence="1" id="KW-1133">Transmembrane helix</keyword>
<feature type="transmembrane region" description="Helical" evidence="1">
    <location>
        <begin position="29"/>
        <end position="51"/>
    </location>
</feature>
<evidence type="ECO:0000313" key="2">
    <source>
        <dbReference type="EMBL" id="AIC91663.1"/>
    </source>
</evidence>
<protein>
    <recommendedName>
        <fullName evidence="4">Hemagglutinin</fullName>
    </recommendedName>
</protein>
<dbReference type="KEGG" id="bii:BINDI_0382"/>
<evidence type="ECO:0000313" key="3">
    <source>
        <dbReference type="Proteomes" id="UP000028569"/>
    </source>
</evidence>
<name>A0A087VTL2_9BIFI</name>
<keyword evidence="3" id="KW-1185">Reference proteome</keyword>
<dbReference type="RefSeq" id="WP_237742960.1">
    <property type="nucleotide sequence ID" value="NZ_CP006018.1"/>
</dbReference>
<proteinExistence type="predicted"/>